<organism evidence="2 3">
    <name type="scientific">Araneus ventricosus</name>
    <name type="common">Orbweaver spider</name>
    <name type="synonym">Epeira ventricosa</name>
    <dbReference type="NCBI Taxonomy" id="182803"/>
    <lineage>
        <taxon>Eukaryota</taxon>
        <taxon>Metazoa</taxon>
        <taxon>Ecdysozoa</taxon>
        <taxon>Arthropoda</taxon>
        <taxon>Chelicerata</taxon>
        <taxon>Arachnida</taxon>
        <taxon>Araneae</taxon>
        <taxon>Araneomorphae</taxon>
        <taxon>Entelegynae</taxon>
        <taxon>Araneoidea</taxon>
        <taxon>Araneidae</taxon>
        <taxon>Araneus</taxon>
    </lineage>
</organism>
<feature type="region of interest" description="Disordered" evidence="1">
    <location>
        <begin position="1"/>
        <end position="61"/>
    </location>
</feature>
<feature type="compositionally biased region" description="Low complexity" evidence="1">
    <location>
        <begin position="22"/>
        <end position="32"/>
    </location>
</feature>
<evidence type="ECO:0000256" key="1">
    <source>
        <dbReference type="SAM" id="MobiDB-lite"/>
    </source>
</evidence>
<dbReference type="EMBL" id="BGPR01000003">
    <property type="protein sequence ID" value="GBL73174.1"/>
    <property type="molecule type" value="Genomic_DNA"/>
</dbReference>
<name>A0A4Y2A2G1_ARAVE</name>
<dbReference type="OrthoDB" id="1929285at2759"/>
<gene>
    <name evidence="2" type="ORF">AVEN_159248_1</name>
</gene>
<dbReference type="InterPro" id="IPR012337">
    <property type="entry name" value="RNaseH-like_sf"/>
</dbReference>
<sequence length="194" mass="21402">MSRKLSATENRLKAKEKEKQSHLSSSFLSSWLKENTNEDESNTEPVGKSAASSSAAQEPSVPGTIEELVSCETRVYCSDESKPLAKFVPCTAHTLNLIRVNAATAVHEVAGCFGTVNCLYTYFSASTNRWEALLKYSPLALKKESDIRWSSRREDVTVVHKHLDKITEDLNHLALDAVSSPEENSEAVSLLKSI</sequence>
<dbReference type="AlphaFoldDB" id="A0A4Y2A2G1"/>
<reference evidence="2 3" key="1">
    <citation type="journal article" date="2019" name="Sci. Rep.">
        <title>Orb-weaving spider Araneus ventricosus genome elucidates the spidroin gene catalogue.</title>
        <authorList>
            <person name="Kono N."/>
            <person name="Nakamura H."/>
            <person name="Ohtoshi R."/>
            <person name="Moran D.A.P."/>
            <person name="Shinohara A."/>
            <person name="Yoshida Y."/>
            <person name="Fujiwara M."/>
            <person name="Mori M."/>
            <person name="Tomita M."/>
            <person name="Arakawa K."/>
        </authorList>
    </citation>
    <scope>NUCLEOTIDE SEQUENCE [LARGE SCALE GENOMIC DNA]</scope>
</reference>
<proteinExistence type="predicted"/>
<evidence type="ECO:0000313" key="3">
    <source>
        <dbReference type="Proteomes" id="UP000499080"/>
    </source>
</evidence>
<accession>A0A4Y2A2G1</accession>
<protein>
    <submittedName>
        <fullName evidence="2">Uncharacterized protein</fullName>
    </submittedName>
</protein>
<feature type="compositionally biased region" description="Basic and acidic residues" evidence="1">
    <location>
        <begin position="10"/>
        <end position="21"/>
    </location>
</feature>
<dbReference type="SUPFAM" id="SSF53098">
    <property type="entry name" value="Ribonuclease H-like"/>
    <property type="match status" value="1"/>
</dbReference>
<keyword evidence="3" id="KW-1185">Reference proteome</keyword>
<dbReference type="Proteomes" id="UP000499080">
    <property type="component" value="Unassembled WGS sequence"/>
</dbReference>
<comment type="caution">
    <text evidence="2">The sequence shown here is derived from an EMBL/GenBank/DDBJ whole genome shotgun (WGS) entry which is preliminary data.</text>
</comment>
<evidence type="ECO:0000313" key="2">
    <source>
        <dbReference type="EMBL" id="GBL73174.1"/>
    </source>
</evidence>